<sequence length="394" mass="45541">MPDTFTCITCQVLFKSPELQREHYKLDWHRYNLKRKVASIPPVSLEEFEQRAREHKELAASVSQGESEFCKCCSKLFNTKNAYNNHLNSKKHKLAQERYVEEEHSAHSDTDSFEKVEPKPTTNGPGKFVVVNPNDSGDEDIETDSEIEELDSDEWEECRIKGSDSLIKPRDCLFCTHHSKNMVKNLKHMSEAHSFFIPDVEYCIDVKGLLLYLGEKISQGFMCLWCNDTGRTFYSMEAARGHMVDKGHCKMLHEGLALAEYADFYDYSASYQDHKDTDENMDIDEEVDAPAALDSDDFQLVLPSGVVVGHRSLMKYYKQHITNNSQALVKKSDRKLHRLLGVYRALGWAPKEQALAAKKARDIHFMKRVQAKWQMKLSLKANKFQKHYRPQVNF</sequence>
<evidence type="ECO:0000256" key="7">
    <source>
        <dbReference type="ARBA" id="ARBA00034126"/>
    </source>
</evidence>
<dbReference type="InterPro" id="IPR041661">
    <property type="entry name" value="ZN622/Rei1/Reh1_Znf-C2H2"/>
</dbReference>
<evidence type="ECO:0000313" key="11">
    <source>
        <dbReference type="Proteomes" id="UP001549921"/>
    </source>
</evidence>
<feature type="compositionally biased region" description="Basic and acidic residues" evidence="8">
    <location>
        <begin position="102"/>
        <end position="118"/>
    </location>
</feature>
<dbReference type="InterPro" id="IPR003604">
    <property type="entry name" value="Matrin/U1-like-C_Znf_C2H2"/>
</dbReference>
<dbReference type="SMART" id="SM00451">
    <property type="entry name" value="ZnF_U1"/>
    <property type="match status" value="2"/>
</dbReference>
<evidence type="ECO:0000256" key="4">
    <source>
        <dbReference type="ARBA" id="ARBA00022723"/>
    </source>
</evidence>
<reference evidence="10 11" key="1">
    <citation type="submission" date="2024-06" db="EMBL/GenBank/DDBJ databases">
        <title>A chromosome-level genome assembly of beet webworm, Loxostege sticticalis.</title>
        <authorList>
            <person name="Zhang Y."/>
        </authorList>
    </citation>
    <scope>NUCLEOTIDE SEQUENCE [LARGE SCALE GENOMIC DNA]</scope>
    <source>
        <strain evidence="10">AQ028</strain>
        <tissue evidence="10">Male pupae</tissue>
    </source>
</reference>
<dbReference type="GO" id="GO:0042273">
    <property type="term" value="P:ribosomal large subunit biogenesis"/>
    <property type="evidence" value="ECO:0007669"/>
    <property type="project" value="UniProtKB-ARBA"/>
</dbReference>
<name>A0ABD0TLV5_LOXSC</name>
<feature type="region of interest" description="Disordered" evidence="8">
    <location>
        <begin position="102"/>
        <end position="141"/>
    </location>
</feature>
<evidence type="ECO:0000256" key="2">
    <source>
        <dbReference type="ARBA" id="ARBA00022490"/>
    </source>
</evidence>
<protein>
    <recommendedName>
        <fullName evidence="9">C2H2-type domain-containing protein</fullName>
    </recommendedName>
</protein>
<dbReference type="Pfam" id="PF12874">
    <property type="entry name" value="zf-met"/>
    <property type="match status" value="1"/>
</dbReference>
<evidence type="ECO:0000313" key="10">
    <source>
        <dbReference type="EMBL" id="KAL0850265.1"/>
    </source>
</evidence>
<keyword evidence="4" id="KW-0479">Metal-binding</keyword>
<dbReference type="GO" id="GO:0046872">
    <property type="term" value="F:metal ion binding"/>
    <property type="evidence" value="ECO:0007669"/>
    <property type="project" value="UniProtKB-KW"/>
</dbReference>
<evidence type="ECO:0000256" key="6">
    <source>
        <dbReference type="ARBA" id="ARBA00022833"/>
    </source>
</evidence>
<evidence type="ECO:0000256" key="3">
    <source>
        <dbReference type="ARBA" id="ARBA00022517"/>
    </source>
</evidence>
<comment type="subcellular location">
    <subcellularLocation>
        <location evidence="1">Cytoplasm</location>
    </subcellularLocation>
</comment>
<dbReference type="GO" id="GO:0005737">
    <property type="term" value="C:cytoplasm"/>
    <property type="evidence" value="ECO:0007669"/>
    <property type="project" value="UniProtKB-SubCell"/>
</dbReference>
<feature type="domain" description="C2H2-type" evidence="9">
    <location>
        <begin position="70"/>
        <end position="92"/>
    </location>
</feature>
<dbReference type="Proteomes" id="UP001549921">
    <property type="component" value="Unassembled WGS sequence"/>
</dbReference>
<dbReference type="Gene3D" id="3.30.160.60">
    <property type="entry name" value="Classic Zinc Finger"/>
    <property type="match status" value="1"/>
</dbReference>
<evidence type="ECO:0000259" key="9">
    <source>
        <dbReference type="PROSITE" id="PS00028"/>
    </source>
</evidence>
<keyword evidence="3" id="KW-0690">Ribosome biogenesis</keyword>
<dbReference type="PANTHER" id="PTHR13182:SF8">
    <property type="entry name" value="CYTOPLASMIC 60S SUBUNIT BIOGENESIS FACTOR ZNF622"/>
    <property type="match status" value="1"/>
</dbReference>
<organism evidence="10 11">
    <name type="scientific">Loxostege sticticalis</name>
    <name type="common">Beet webworm moth</name>
    <dbReference type="NCBI Taxonomy" id="481309"/>
    <lineage>
        <taxon>Eukaryota</taxon>
        <taxon>Metazoa</taxon>
        <taxon>Ecdysozoa</taxon>
        <taxon>Arthropoda</taxon>
        <taxon>Hexapoda</taxon>
        <taxon>Insecta</taxon>
        <taxon>Pterygota</taxon>
        <taxon>Neoptera</taxon>
        <taxon>Endopterygota</taxon>
        <taxon>Lepidoptera</taxon>
        <taxon>Glossata</taxon>
        <taxon>Ditrysia</taxon>
        <taxon>Pyraloidea</taxon>
        <taxon>Crambidae</taxon>
        <taxon>Pyraustinae</taxon>
        <taxon>Loxostege</taxon>
    </lineage>
</organism>
<dbReference type="InterPro" id="IPR036236">
    <property type="entry name" value="Znf_C2H2_sf"/>
</dbReference>
<dbReference type="PROSITE" id="PS00028">
    <property type="entry name" value="ZINC_FINGER_C2H2_1"/>
    <property type="match status" value="1"/>
</dbReference>
<accession>A0ABD0TLV5</accession>
<dbReference type="SMART" id="SM00355">
    <property type="entry name" value="ZnF_C2H2"/>
    <property type="match status" value="4"/>
</dbReference>
<dbReference type="InterPro" id="IPR040025">
    <property type="entry name" value="Znf622/Rei1/Reh1"/>
</dbReference>
<evidence type="ECO:0000256" key="8">
    <source>
        <dbReference type="SAM" id="MobiDB-lite"/>
    </source>
</evidence>
<dbReference type="PANTHER" id="PTHR13182">
    <property type="entry name" value="ZINC FINGER PROTEIN 622"/>
    <property type="match status" value="1"/>
</dbReference>
<comment type="similarity">
    <text evidence="7">Belongs to the REI1 family.</text>
</comment>
<keyword evidence="6" id="KW-0862">Zinc</keyword>
<gene>
    <name evidence="10" type="ORF">ABMA28_012106</name>
</gene>
<proteinExistence type="inferred from homology"/>
<dbReference type="EMBL" id="JBEDNZ010000003">
    <property type="protein sequence ID" value="KAL0850265.1"/>
    <property type="molecule type" value="Genomic_DNA"/>
</dbReference>
<dbReference type="Pfam" id="PF12756">
    <property type="entry name" value="zf-C2H2_2"/>
    <property type="match status" value="1"/>
</dbReference>
<dbReference type="InterPro" id="IPR013087">
    <property type="entry name" value="Znf_C2H2_type"/>
</dbReference>
<keyword evidence="5" id="KW-0677">Repeat</keyword>
<keyword evidence="2" id="KW-0963">Cytoplasm</keyword>
<dbReference type="SUPFAM" id="SSF57667">
    <property type="entry name" value="beta-beta-alpha zinc fingers"/>
    <property type="match status" value="2"/>
</dbReference>
<dbReference type="AlphaFoldDB" id="A0ABD0TLV5"/>
<evidence type="ECO:0000256" key="1">
    <source>
        <dbReference type="ARBA" id="ARBA00004496"/>
    </source>
</evidence>
<comment type="caution">
    <text evidence="10">The sequence shown here is derived from an EMBL/GenBank/DDBJ whole genome shotgun (WGS) entry which is preliminary data.</text>
</comment>
<evidence type="ECO:0000256" key="5">
    <source>
        <dbReference type="ARBA" id="ARBA00022737"/>
    </source>
</evidence>